<proteinExistence type="inferred from homology"/>
<dbReference type="EMBL" id="HBUF01356721">
    <property type="protein sequence ID" value="CAG6717972.1"/>
    <property type="molecule type" value="Transcribed_RNA"/>
</dbReference>
<dbReference type="EMBL" id="HBUF01356719">
    <property type="protein sequence ID" value="CAG6717968.1"/>
    <property type="molecule type" value="Transcribed_RNA"/>
</dbReference>
<dbReference type="GO" id="GO:0006906">
    <property type="term" value="P:vesicle fusion"/>
    <property type="evidence" value="ECO:0007669"/>
    <property type="project" value="TreeGrafter"/>
</dbReference>
<dbReference type="Pfam" id="PF26585">
    <property type="entry name" value="STX17_N"/>
    <property type="match status" value="1"/>
</dbReference>
<dbReference type="GO" id="GO:0048278">
    <property type="term" value="P:vesicle docking"/>
    <property type="evidence" value="ECO:0007669"/>
    <property type="project" value="TreeGrafter"/>
</dbReference>
<dbReference type="EMBL" id="HBUF01356722">
    <property type="protein sequence ID" value="CAG6717974.1"/>
    <property type="molecule type" value="Transcribed_RNA"/>
</dbReference>
<dbReference type="GO" id="GO:0000149">
    <property type="term" value="F:SNARE binding"/>
    <property type="evidence" value="ECO:0007669"/>
    <property type="project" value="TreeGrafter"/>
</dbReference>
<dbReference type="GO" id="GO:0005886">
    <property type="term" value="C:plasma membrane"/>
    <property type="evidence" value="ECO:0007669"/>
    <property type="project" value="TreeGrafter"/>
</dbReference>
<dbReference type="SUPFAM" id="SSF47661">
    <property type="entry name" value="t-snare proteins"/>
    <property type="match status" value="1"/>
</dbReference>
<dbReference type="EMBL" id="HBUF01187839">
    <property type="protein sequence ID" value="CAG6657293.1"/>
    <property type="molecule type" value="Transcribed_RNA"/>
</dbReference>
<feature type="domain" description="T-SNARE coiled-coil homology" evidence="3">
    <location>
        <begin position="148"/>
        <end position="210"/>
    </location>
</feature>
<evidence type="ECO:0000259" key="3">
    <source>
        <dbReference type="PROSITE" id="PS50192"/>
    </source>
</evidence>
<dbReference type="GO" id="GO:0005484">
    <property type="term" value="F:SNAP receptor activity"/>
    <property type="evidence" value="ECO:0007669"/>
    <property type="project" value="TreeGrafter"/>
</dbReference>
<dbReference type="Gene3D" id="1.20.5.110">
    <property type="match status" value="1"/>
</dbReference>
<dbReference type="PANTHER" id="PTHR19957:SF139">
    <property type="entry name" value="SYNTAXIN-17"/>
    <property type="match status" value="1"/>
</dbReference>
<evidence type="ECO:0000256" key="2">
    <source>
        <dbReference type="SAM" id="Coils"/>
    </source>
</evidence>
<name>A0A8D8V2W9_9HEMI</name>
<dbReference type="PROSITE" id="PS50192">
    <property type="entry name" value="T_SNARE"/>
    <property type="match status" value="1"/>
</dbReference>
<dbReference type="AlphaFoldDB" id="A0A8D8V2W9"/>
<dbReference type="GO" id="GO:0031201">
    <property type="term" value="C:SNARE complex"/>
    <property type="evidence" value="ECO:0007669"/>
    <property type="project" value="TreeGrafter"/>
</dbReference>
<dbReference type="GO" id="GO:0000421">
    <property type="term" value="C:autophagosome membrane"/>
    <property type="evidence" value="ECO:0007669"/>
    <property type="project" value="TreeGrafter"/>
</dbReference>
<dbReference type="EMBL" id="HBUF01187840">
    <property type="protein sequence ID" value="CAG6657294.1"/>
    <property type="molecule type" value="Transcribed_RNA"/>
</dbReference>
<dbReference type="SMART" id="SM00397">
    <property type="entry name" value="t_SNARE"/>
    <property type="match status" value="1"/>
</dbReference>
<protein>
    <submittedName>
        <fullName evidence="4">Syntaxin-17</fullName>
    </submittedName>
</protein>
<dbReference type="GO" id="GO:0006887">
    <property type="term" value="P:exocytosis"/>
    <property type="evidence" value="ECO:0007669"/>
    <property type="project" value="TreeGrafter"/>
</dbReference>
<accession>A0A8D8V2W9</accession>
<comment type="similarity">
    <text evidence="1">Belongs to the syntaxin family.</text>
</comment>
<evidence type="ECO:0000256" key="1">
    <source>
        <dbReference type="ARBA" id="ARBA00009063"/>
    </source>
</evidence>
<dbReference type="PANTHER" id="PTHR19957">
    <property type="entry name" value="SYNTAXIN"/>
    <property type="match status" value="1"/>
</dbReference>
<keyword evidence="2" id="KW-0175">Coiled coil</keyword>
<dbReference type="InterPro" id="IPR000727">
    <property type="entry name" value="T_SNARE_dom"/>
</dbReference>
<dbReference type="GO" id="GO:0012505">
    <property type="term" value="C:endomembrane system"/>
    <property type="evidence" value="ECO:0007669"/>
    <property type="project" value="TreeGrafter"/>
</dbReference>
<feature type="coiled-coil region" evidence="2">
    <location>
        <begin position="120"/>
        <end position="206"/>
    </location>
</feature>
<dbReference type="InterPro" id="IPR059001">
    <property type="entry name" value="STX17_N"/>
</dbReference>
<evidence type="ECO:0000313" key="4">
    <source>
        <dbReference type="EMBL" id="CAG6717970.1"/>
    </source>
</evidence>
<dbReference type="Pfam" id="PF05739">
    <property type="entry name" value="SNARE"/>
    <property type="match status" value="1"/>
</dbReference>
<dbReference type="InterPro" id="IPR045242">
    <property type="entry name" value="Syntaxin"/>
</dbReference>
<reference evidence="4" key="1">
    <citation type="submission" date="2021-05" db="EMBL/GenBank/DDBJ databases">
        <authorList>
            <person name="Alioto T."/>
            <person name="Alioto T."/>
            <person name="Gomez Garrido J."/>
        </authorList>
    </citation>
    <scope>NUCLEOTIDE SEQUENCE</scope>
</reference>
<dbReference type="EMBL" id="HBUF01356720">
    <property type="protein sequence ID" value="CAG6717970.1"/>
    <property type="molecule type" value="Transcribed_RNA"/>
</dbReference>
<dbReference type="GO" id="GO:0006886">
    <property type="term" value="P:intracellular protein transport"/>
    <property type="evidence" value="ECO:0007669"/>
    <property type="project" value="TreeGrafter"/>
</dbReference>
<organism evidence="4">
    <name type="scientific">Cacopsylla melanoneura</name>
    <dbReference type="NCBI Taxonomy" id="428564"/>
    <lineage>
        <taxon>Eukaryota</taxon>
        <taxon>Metazoa</taxon>
        <taxon>Ecdysozoa</taxon>
        <taxon>Arthropoda</taxon>
        <taxon>Hexapoda</taxon>
        <taxon>Insecta</taxon>
        <taxon>Pterygota</taxon>
        <taxon>Neoptera</taxon>
        <taxon>Paraneoptera</taxon>
        <taxon>Hemiptera</taxon>
        <taxon>Sternorrhyncha</taxon>
        <taxon>Psylloidea</taxon>
        <taxon>Psyllidae</taxon>
        <taxon>Psyllinae</taxon>
        <taxon>Cacopsylla</taxon>
    </lineage>
</organism>
<dbReference type="InterPro" id="IPR010989">
    <property type="entry name" value="SNARE"/>
</dbReference>
<sequence>MMDSKQGWKWIEPPLNTTKDLLIHHTTNLRKQKNTIIKEQRLQNWHAINQEQINASRTVKQLTATLKDLDNLLAKVQTNDLDKFRRSTGDVKRDAVNILKEYTDVENKMKLVREEFLSNSEDEEQKKIEEERRIQELALQVQVIKQENEQIQMVAEEMERLESDVQDVKEIFTHLGQLVHEQGESVNRIEDNIETAHENVKEGEKQLARAARYKASMYPLFGAIVGTCLGGPIGAVAGLKIGALSAVTGTVIGFTSGKMVKDKQGESISDQLVAVEPSVAITNV</sequence>